<dbReference type="Proteomes" id="UP000035050">
    <property type="component" value="Plasmid pPO70-1"/>
</dbReference>
<dbReference type="RefSeq" id="WP_052653776.1">
    <property type="nucleotide sequence ID" value="NZ_CP011518.2"/>
</dbReference>
<reference evidence="2" key="1">
    <citation type="submission" date="2016-06" db="EMBL/GenBank/DDBJ databases">
        <title>Pandoraea oxalativorans DSM 23570 Genome Sequencing.</title>
        <authorList>
            <person name="Ee R."/>
            <person name="Lim Y.-L."/>
            <person name="Yong D."/>
            <person name="Yin W.-F."/>
            <person name="Chan K.-G."/>
        </authorList>
    </citation>
    <scope>NUCLEOTIDE SEQUENCE</scope>
    <source>
        <strain evidence="2">DSM 23570</strain>
        <plasmid evidence="2">pPO70-1</plasmid>
    </source>
</reference>
<dbReference type="AlphaFoldDB" id="A0A0G3IBM5"/>
<name>A0A0G3IBM5_9BURK</name>
<gene>
    <name evidence="2" type="ORF">MB84_27455</name>
</gene>
<dbReference type="PATRIC" id="fig|573737.6.peg.5326"/>
<keyword evidence="3" id="KW-1185">Reference proteome</keyword>
<dbReference type="KEGG" id="pox:MB84_27455"/>
<organism evidence="2 3">
    <name type="scientific">Pandoraea oxalativorans</name>
    <dbReference type="NCBI Taxonomy" id="573737"/>
    <lineage>
        <taxon>Bacteria</taxon>
        <taxon>Pseudomonadati</taxon>
        <taxon>Pseudomonadota</taxon>
        <taxon>Betaproteobacteria</taxon>
        <taxon>Burkholderiales</taxon>
        <taxon>Burkholderiaceae</taxon>
        <taxon>Pandoraea</taxon>
    </lineage>
</organism>
<protein>
    <submittedName>
        <fullName evidence="2">Uncharacterized protein</fullName>
    </submittedName>
</protein>
<dbReference type="OrthoDB" id="9818530at2"/>
<proteinExistence type="predicted"/>
<geneLocation type="plasmid" evidence="2 3">
    <name>pPO70-1</name>
</geneLocation>
<sequence>MEFNTAGRVTTVGIGDQAPVRSRKDVVLKFTGSSRAITVGDVEDARAATSFEDVNRSKGCFGNLFFSMPHQTALTRELLYCFSHPGDDDLPDVLKLFERVRREMISEDQSKFEYQEIAHDTVTIALSGVDAAPLTMQVEPRDAARAATESFRNTPDPAPDEVEALLQAGNFTEASIFERMSLAQKNLLAKLAAPATRAALAGALGVVDHPMDPGRRELEESKQPEQSHRLRPDLALLAPNCVLSMQDNGFLRVLGMFVGQPHMEVEAIVSQDQLCIVDARALDVGMGITERPWRAAQ</sequence>
<dbReference type="EMBL" id="CP011518">
    <property type="protein sequence ID" value="AKK24594.1"/>
    <property type="molecule type" value="Genomic_DNA"/>
</dbReference>
<evidence type="ECO:0000313" key="3">
    <source>
        <dbReference type="Proteomes" id="UP000035050"/>
    </source>
</evidence>
<evidence type="ECO:0000256" key="1">
    <source>
        <dbReference type="SAM" id="MobiDB-lite"/>
    </source>
</evidence>
<evidence type="ECO:0000313" key="2">
    <source>
        <dbReference type="EMBL" id="AKK24594.1"/>
    </source>
</evidence>
<accession>A0A0G3IBM5</accession>
<keyword evidence="2" id="KW-0614">Plasmid</keyword>
<feature type="region of interest" description="Disordered" evidence="1">
    <location>
        <begin position="211"/>
        <end position="230"/>
    </location>
</feature>